<organism evidence="1 2">
    <name type="scientific">Glarea lozoyensis (strain ATCC 74030 / MF5533)</name>
    <dbReference type="NCBI Taxonomy" id="1104152"/>
    <lineage>
        <taxon>Eukaryota</taxon>
        <taxon>Fungi</taxon>
        <taxon>Dikarya</taxon>
        <taxon>Ascomycota</taxon>
        <taxon>Pezizomycotina</taxon>
        <taxon>Leotiomycetes</taxon>
        <taxon>Helotiales</taxon>
        <taxon>Helotiaceae</taxon>
        <taxon>Glarea</taxon>
    </lineage>
</organism>
<dbReference type="InParanoid" id="H0EVA2"/>
<keyword evidence="2" id="KW-1185">Reference proteome</keyword>
<proteinExistence type="predicted"/>
<name>H0EVA2_GLAL7</name>
<comment type="caution">
    <text evidence="1">The sequence shown here is derived from an EMBL/GenBank/DDBJ whole genome shotgun (WGS) entry which is preliminary data.</text>
</comment>
<reference evidence="1 2" key="1">
    <citation type="journal article" date="2012" name="Eukaryot. Cell">
        <title>Genome sequence of the fungus Glarea lozoyensis: the first genome sequence of a species from the Helotiaceae family.</title>
        <authorList>
            <person name="Youssar L."/>
            <person name="Gruening B.A."/>
            <person name="Erxleben A."/>
            <person name="Guenther S."/>
            <person name="Huettel W."/>
        </authorList>
    </citation>
    <scope>NUCLEOTIDE SEQUENCE [LARGE SCALE GENOMIC DNA]</scope>
    <source>
        <strain evidence="2">ATCC 74030 / MF5533</strain>
    </source>
</reference>
<sequence>MATIWERNEFLAIGEEEMNAFRNTCRKIAVLNRDRSIVERQHTLEFRAWRRESNVDFGIQHKRVFDVFH</sequence>
<dbReference type="AlphaFoldDB" id="H0EVA2"/>
<evidence type="ECO:0000313" key="1">
    <source>
        <dbReference type="EMBL" id="EHK97544.1"/>
    </source>
</evidence>
<dbReference type="Proteomes" id="UP000005446">
    <property type="component" value="Unassembled WGS sequence"/>
</dbReference>
<dbReference type="HOGENOM" id="CLU_2776150_0_0_1"/>
<evidence type="ECO:0000313" key="2">
    <source>
        <dbReference type="Proteomes" id="UP000005446"/>
    </source>
</evidence>
<accession>H0EVA2</accession>
<protein>
    <submittedName>
        <fullName evidence="1">Uncharacterized protein</fullName>
    </submittedName>
</protein>
<gene>
    <name evidence="1" type="ORF">M7I_6697</name>
</gene>
<dbReference type="EMBL" id="AGUE01000189">
    <property type="protein sequence ID" value="EHK97544.1"/>
    <property type="molecule type" value="Genomic_DNA"/>
</dbReference>